<keyword evidence="1" id="KW-0433">Leucine-rich repeat</keyword>
<protein>
    <submittedName>
        <fullName evidence="5">LGR4 protein</fullName>
    </submittedName>
</protein>
<dbReference type="Pfam" id="PF13306">
    <property type="entry name" value="LRR_5"/>
    <property type="match status" value="1"/>
</dbReference>
<dbReference type="GO" id="GO:0005615">
    <property type="term" value="C:extracellular space"/>
    <property type="evidence" value="ECO:0007669"/>
    <property type="project" value="TreeGrafter"/>
</dbReference>
<feature type="signal peptide" evidence="4">
    <location>
        <begin position="1"/>
        <end position="30"/>
    </location>
</feature>
<feature type="chain" id="PRO_5035474106" evidence="4">
    <location>
        <begin position="31"/>
        <end position="346"/>
    </location>
</feature>
<dbReference type="GO" id="GO:0031012">
    <property type="term" value="C:extracellular matrix"/>
    <property type="evidence" value="ECO:0007669"/>
    <property type="project" value="TreeGrafter"/>
</dbReference>
<evidence type="ECO:0000256" key="1">
    <source>
        <dbReference type="ARBA" id="ARBA00022614"/>
    </source>
</evidence>
<dbReference type="InterPro" id="IPR032675">
    <property type="entry name" value="LRR_dom_sf"/>
</dbReference>
<proteinExistence type="predicted"/>
<dbReference type="AlphaFoldDB" id="A0A8K0EA13"/>
<dbReference type="SUPFAM" id="SSF52058">
    <property type="entry name" value="L domain-like"/>
    <property type="match status" value="1"/>
</dbReference>
<sequence length="346" mass="38477">METLGSQSPSFRALFLCVFGLAVLCGQIASHPGLCPTGCTCVDSTHVRCYGNGLLNFPAPIAETAEEIDVTGNHISNLNRFYGQMIPNLRRLRLPRNSLANLPTRAFTQHSIDIAKNHLQSIPSLSPSPEYLYLSSNNISRLLRDDLRLLVNLRKLVLDNNSLAEIGENALDSLDNLESFKARGCKLQQLHSRTFSSLNRLVYIHLDNNDLSHIYEHAFYRLTELRNVTLDNNNILLIDDNAFDEQSSLALRKLTLNFNQLGRDVGVEDRPSDVKSYIKKKNWDIGGSLYTTREMIPSVSVIETSVLKVPSLRALFICVFGLAVLCGQADSSHANPCPAAYTCAEL</sequence>
<dbReference type="Proteomes" id="UP000838412">
    <property type="component" value="Chromosome 12"/>
</dbReference>
<evidence type="ECO:0000256" key="2">
    <source>
        <dbReference type="ARBA" id="ARBA00022729"/>
    </source>
</evidence>
<dbReference type="InterPro" id="IPR003591">
    <property type="entry name" value="Leu-rich_rpt_typical-subtyp"/>
</dbReference>
<evidence type="ECO:0000256" key="3">
    <source>
        <dbReference type="ARBA" id="ARBA00022737"/>
    </source>
</evidence>
<organism evidence="5 6">
    <name type="scientific">Branchiostoma lanceolatum</name>
    <name type="common">Common lancelet</name>
    <name type="synonym">Amphioxus lanceolatum</name>
    <dbReference type="NCBI Taxonomy" id="7740"/>
    <lineage>
        <taxon>Eukaryota</taxon>
        <taxon>Metazoa</taxon>
        <taxon>Chordata</taxon>
        <taxon>Cephalochordata</taxon>
        <taxon>Leptocardii</taxon>
        <taxon>Amphioxiformes</taxon>
        <taxon>Branchiostomatidae</taxon>
        <taxon>Branchiostoma</taxon>
    </lineage>
</organism>
<gene>
    <name evidence="5" type="primary">LGR4</name>
    <name evidence="5" type="ORF">BLAG_LOCUS5436</name>
</gene>
<accession>A0A8K0EA13</accession>
<dbReference type="SMART" id="SM00369">
    <property type="entry name" value="LRR_TYP"/>
    <property type="match status" value="5"/>
</dbReference>
<keyword evidence="3" id="KW-0677">Repeat</keyword>
<keyword evidence="2 4" id="KW-0732">Signal</keyword>
<dbReference type="PANTHER" id="PTHR24373">
    <property type="entry name" value="SLIT RELATED LEUCINE-RICH REPEAT NEURONAL PROTEIN"/>
    <property type="match status" value="1"/>
</dbReference>
<evidence type="ECO:0000313" key="6">
    <source>
        <dbReference type="Proteomes" id="UP000838412"/>
    </source>
</evidence>
<evidence type="ECO:0000313" key="5">
    <source>
        <dbReference type="EMBL" id="CAH1242098.1"/>
    </source>
</evidence>
<dbReference type="InterPro" id="IPR050328">
    <property type="entry name" value="Dev_Immune_Receptor"/>
</dbReference>
<evidence type="ECO:0000256" key="4">
    <source>
        <dbReference type="SAM" id="SignalP"/>
    </source>
</evidence>
<keyword evidence="6" id="KW-1185">Reference proteome</keyword>
<name>A0A8K0EA13_BRALA</name>
<dbReference type="EMBL" id="OV696697">
    <property type="protein sequence ID" value="CAH1242098.1"/>
    <property type="molecule type" value="Genomic_DNA"/>
</dbReference>
<reference evidence="5" key="1">
    <citation type="submission" date="2022-01" db="EMBL/GenBank/DDBJ databases">
        <authorList>
            <person name="Braso-Vives M."/>
        </authorList>
    </citation>
    <scope>NUCLEOTIDE SEQUENCE</scope>
</reference>
<dbReference type="InterPro" id="IPR026906">
    <property type="entry name" value="LRR_5"/>
</dbReference>
<dbReference type="PANTHER" id="PTHR24373:SF398">
    <property type="entry name" value="LEUCINE-RICH REPEAT-CONTAINING G-PROTEIN COUPLED RECEPTOR 6"/>
    <property type="match status" value="1"/>
</dbReference>
<dbReference type="Gene3D" id="3.80.10.10">
    <property type="entry name" value="Ribonuclease Inhibitor"/>
    <property type="match status" value="1"/>
</dbReference>
<dbReference type="OrthoDB" id="2013775at2759"/>